<comment type="subcellular location">
    <subcellularLocation>
        <location evidence="1">Nucleus</location>
    </subcellularLocation>
</comment>
<dbReference type="PANTHER" id="PTHR19303:SF16">
    <property type="entry name" value="JERKY PROTEIN HOMOLOG-LIKE"/>
    <property type="match status" value="1"/>
</dbReference>
<keyword evidence="2" id="KW-0238">DNA-binding</keyword>
<dbReference type="Gene3D" id="1.10.10.60">
    <property type="entry name" value="Homeodomain-like"/>
    <property type="match status" value="2"/>
</dbReference>
<evidence type="ECO:0000256" key="2">
    <source>
        <dbReference type="ARBA" id="ARBA00023125"/>
    </source>
</evidence>
<comment type="caution">
    <text evidence="5">The sequence shown here is derived from an EMBL/GenBank/DDBJ whole genome shotgun (WGS) entry which is preliminary data.</text>
</comment>
<proteinExistence type="predicted"/>
<keyword evidence="3" id="KW-0539">Nucleus</keyword>
<keyword evidence="6" id="KW-1185">Reference proteome</keyword>
<organism evidence="5 6">
    <name type="scientific">Culex pipiens pipiens</name>
    <name type="common">Northern house mosquito</name>
    <dbReference type="NCBI Taxonomy" id="38569"/>
    <lineage>
        <taxon>Eukaryota</taxon>
        <taxon>Metazoa</taxon>
        <taxon>Ecdysozoa</taxon>
        <taxon>Arthropoda</taxon>
        <taxon>Hexapoda</taxon>
        <taxon>Insecta</taxon>
        <taxon>Pterygota</taxon>
        <taxon>Neoptera</taxon>
        <taxon>Endopterygota</taxon>
        <taxon>Diptera</taxon>
        <taxon>Nematocera</taxon>
        <taxon>Culicoidea</taxon>
        <taxon>Culicidae</taxon>
        <taxon>Culicinae</taxon>
        <taxon>Culicini</taxon>
        <taxon>Culex</taxon>
        <taxon>Culex</taxon>
    </lineage>
</organism>
<evidence type="ECO:0000256" key="1">
    <source>
        <dbReference type="ARBA" id="ARBA00004123"/>
    </source>
</evidence>
<evidence type="ECO:0000256" key="3">
    <source>
        <dbReference type="ARBA" id="ARBA00023242"/>
    </source>
</evidence>
<evidence type="ECO:0000313" key="6">
    <source>
        <dbReference type="Proteomes" id="UP001562425"/>
    </source>
</evidence>
<sequence length="446" mass="51033">MQALKKKQKTLSLVEKVQIIDEFESDGGTHEALGRKYGVGSSTVTRFIQQKEELREKLARFSEHGVLNRKTMKSQRFPLLEEVLFIWLLQQREANIIVPSEVLRAKAELLFGELQKRGIYVDHGFVFSDGWMRRFRNSSKKAWMTRQLFKTWFHQEFVPAFRKFSADSCIEPRALLLLDNCTAHHDGVDGLISDDGLIQVMFLPPNVTSECQPMDQAVINATKTRYKRKLMLKLILENEHLKFEDRLKKITLQDCIDWIAEAWDEISPMTIQNSWKKLVDHFPDGEFCPLETGDAAEGDCAEVDTGADAGMEDVRQLVAAIDELAGTSTSDEEFDMWVRDRMYDVDNNPAWLTSEVFSDEEILDSVLNPDVDPVPVECELGESMDDTSFDRSSGSVGDFPLEPEFPDAMKSVDCLMSFVRNDAADLSRLKALRTKLIETEWRKRAL</sequence>
<gene>
    <name evidence="5" type="ORF">pipiens_001539</name>
</gene>
<dbReference type="InterPro" id="IPR007889">
    <property type="entry name" value="HTH_Psq"/>
</dbReference>
<accession>A0ABD1CM77</accession>
<dbReference type="Proteomes" id="UP001562425">
    <property type="component" value="Unassembled WGS sequence"/>
</dbReference>
<evidence type="ECO:0000259" key="4">
    <source>
        <dbReference type="PROSITE" id="PS51253"/>
    </source>
</evidence>
<dbReference type="PROSITE" id="PS51253">
    <property type="entry name" value="HTH_CENPB"/>
    <property type="match status" value="1"/>
</dbReference>
<dbReference type="AlphaFoldDB" id="A0ABD1CM77"/>
<dbReference type="Pfam" id="PF04218">
    <property type="entry name" value="CENP-B_N"/>
    <property type="match status" value="1"/>
</dbReference>
<dbReference type="SMART" id="SM00674">
    <property type="entry name" value="CENPB"/>
    <property type="match status" value="1"/>
</dbReference>
<evidence type="ECO:0000313" key="5">
    <source>
        <dbReference type="EMBL" id="KAL1377508.1"/>
    </source>
</evidence>
<dbReference type="SUPFAM" id="SSF46689">
    <property type="entry name" value="Homeodomain-like"/>
    <property type="match status" value="2"/>
</dbReference>
<dbReference type="GO" id="GO:0005634">
    <property type="term" value="C:nucleus"/>
    <property type="evidence" value="ECO:0007669"/>
    <property type="project" value="UniProtKB-SubCell"/>
</dbReference>
<dbReference type="PANTHER" id="PTHR19303">
    <property type="entry name" value="TRANSPOSON"/>
    <property type="match status" value="1"/>
</dbReference>
<name>A0ABD1CM77_CULPP</name>
<dbReference type="Pfam" id="PF03221">
    <property type="entry name" value="HTH_Tnp_Tc5"/>
    <property type="match status" value="1"/>
</dbReference>
<reference evidence="5 6" key="1">
    <citation type="submission" date="2024-05" db="EMBL/GenBank/DDBJ databases">
        <title>Culex pipiens pipiens assembly and annotation.</title>
        <authorList>
            <person name="Alout H."/>
            <person name="Durand T."/>
        </authorList>
    </citation>
    <scope>NUCLEOTIDE SEQUENCE [LARGE SCALE GENOMIC DNA]</scope>
    <source>
        <strain evidence="5">HA-2024</strain>
        <tissue evidence="5">Whole body</tissue>
    </source>
</reference>
<dbReference type="Pfam" id="PF03184">
    <property type="entry name" value="DDE_1"/>
    <property type="match status" value="1"/>
</dbReference>
<dbReference type="InterPro" id="IPR006600">
    <property type="entry name" value="HTH_CenpB_DNA-bd_dom"/>
</dbReference>
<protein>
    <recommendedName>
        <fullName evidence="4">HTH CENPB-type domain-containing protein</fullName>
    </recommendedName>
</protein>
<feature type="domain" description="HTH CENPB-type" evidence="4">
    <location>
        <begin position="68"/>
        <end position="145"/>
    </location>
</feature>
<dbReference type="InterPro" id="IPR009057">
    <property type="entry name" value="Homeodomain-like_sf"/>
</dbReference>
<dbReference type="GO" id="GO:0003677">
    <property type="term" value="F:DNA binding"/>
    <property type="evidence" value="ECO:0007669"/>
    <property type="project" value="UniProtKB-KW"/>
</dbReference>
<dbReference type="InterPro" id="IPR004875">
    <property type="entry name" value="DDE_SF_endonuclease_dom"/>
</dbReference>
<dbReference type="EMBL" id="JBEHCU010010926">
    <property type="protein sequence ID" value="KAL1377508.1"/>
    <property type="molecule type" value="Genomic_DNA"/>
</dbReference>
<dbReference type="InterPro" id="IPR050863">
    <property type="entry name" value="CenT-Element_Derived"/>
</dbReference>